<sequence>MPLDELEQFVKTNNHLPEIPSASEVEKDGLSLGEMQNKLLQKIEELTLYTIELKKEVDQLKAQKQ</sequence>
<organism evidence="1 2">
    <name type="scientific">Dysgonomonas alginatilytica</name>
    <dbReference type="NCBI Taxonomy" id="1605892"/>
    <lineage>
        <taxon>Bacteria</taxon>
        <taxon>Pseudomonadati</taxon>
        <taxon>Bacteroidota</taxon>
        <taxon>Bacteroidia</taxon>
        <taxon>Bacteroidales</taxon>
        <taxon>Dysgonomonadaceae</taxon>
        <taxon>Dysgonomonas</taxon>
    </lineage>
</organism>
<reference evidence="1 2" key="1">
    <citation type="submission" date="2018-03" db="EMBL/GenBank/DDBJ databases">
        <title>Genomic Encyclopedia of Archaeal and Bacterial Type Strains, Phase II (KMG-II): from individual species to whole genera.</title>
        <authorList>
            <person name="Goeker M."/>
        </authorList>
    </citation>
    <scope>NUCLEOTIDE SEQUENCE [LARGE SCALE GENOMIC DNA]</scope>
    <source>
        <strain evidence="1 2">DSM 100214</strain>
    </source>
</reference>
<evidence type="ECO:0000313" key="1">
    <source>
        <dbReference type="EMBL" id="PXV59425.1"/>
    </source>
</evidence>
<protein>
    <submittedName>
        <fullName evidence="1">Uncharacterized protein</fullName>
    </submittedName>
</protein>
<dbReference type="OrthoDB" id="769954at2"/>
<accession>A0A2V3PQQ6</accession>
<dbReference type="EMBL" id="QICL01000036">
    <property type="protein sequence ID" value="PXV59425.1"/>
    <property type="molecule type" value="Genomic_DNA"/>
</dbReference>
<comment type="caution">
    <text evidence="1">The sequence shown here is derived from an EMBL/GenBank/DDBJ whole genome shotgun (WGS) entry which is preliminary data.</text>
</comment>
<name>A0A2V3PQQ6_9BACT</name>
<gene>
    <name evidence="1" type="ORF">CLV62_13646</name>
</gene>
<dbReference type="RefSeq" id="WP_110312347.1">
    <property type="nucleotide sequence ID" value="NZ_QICL01000036.1"/>
</dbReference>
<evidence type="ECO:0000313" key="2">
    <source>
        <dbReference type="Proteomes" id="UP000247973"/>
    </source>
</evidence>
<keyword evidence="2" id="KW-1185">Reference proteome</keyword>
<dbReference type="Proteomes" id="UP000247973">
    <property type="component" value="Unassembled WGS sequence"/>
</dbReference>
<proteinExistence type="predicted"/>
<dbReference type="AlphaFoldDB" id="A0A2V3PQQ6"/>